<accession>A0A6S6XT86</accession>
<dbReference type="AlphaFoldDB" id="A0A6S6XT86"/>
<dbReference type="Proteomes" id="UP000515733">
    <property type="component" value="Chromosome"/>
</dbReference>
<dbReference type="KEGG" id="doe:DENOEST_0201"/>
<name>A0A6S6XT86_9PROT</name>
<protein>
    <submittedName>
        <fullName evidence="1">Uncharacterized protein</fullName>
    </submittedName>
</protein>
<evidence type="ECO:0000313" key="2">
    <source>
        <dbReference type="Proteomes" id="UP000515733"/>
    </source>
</evidence>
<sequence length="157" mass="17945">MTARQNCLLHFTNAQFATPGKPLPHIRKGGFNPTALDYFTRVRGASFHRRITDESHSQLSNPRSLGNAGQFRFRIDPHLLSGHQLLRLGHRSSRSEQCPDPGHHHPDHGDHLQCCHLPHDHDRWSTPHRVYPAHQYGGRRWAGVQCVGQLWFFFPGG</sequence>
<reference evidence="1 2" key="1">
    <citation type="submission" date="2020-03" db="EMBL/GenBank/DDBJ databases">
        <authorList>
            <consortium name="Genoscope - CEA"/>
            <person name="William W."/>
        </authorList>
    </citation>
    <scope>NUCLEOTIDE SEQUENCE [LARGE SCALE GENOMIC DNA]</scope>
    <source>
        <strain evidence="2">DSM 16959</strain>
    </source>
</reference>
<keyword evidence="2" id="KW-1185">Reference proteome</keyword>
<dbReference type="EMBL" id="LR778301">
    <property type="protein sequence ID" value="CAB1367373.1"/>
    <property type="molecule type" value="Genomic_DNA"/>
</dbReference>
<evidence type="ECO:0000313" key="1">
    <source>
        <dbReference type="EMBL" id="CAB1367373.1"/>
    </source>
</evidence>
<organism evidence="1 2">
    <name type="scientific">Denitratisoma oestradiolicum</name>
    <dbReference type="NCBI Taxonomy" id="311182"/>
    <lineage>
        <taxon>Bacteria</taxon>
        <taxon>Pseudomonadati</taxon>
        <taxon>Pseudomonadota</taxon>
        <taxon>Betaproteobacteria</taxon>
        <taxon>Nitrosomonadales</taxon>
        <taxon>Sterolibacteriaceae</taxon>
        <taxon>Denitratisoma</taxon>
    </lineage>
</organism>
<proteinExistence type="predicted"/>
<gene>
    <name evidence="1" type="ORF">DENOEST_0201</name>
</gene>